<evidence type="ECO:0000313" key="1">
    <source>
        <dbReference type="EMBL" id="PZR07037.1"/>
    </source>
</evidence>
<sequence length="468" mass="50047">MYDAIVVGGQLPGIIATALLARRGLQVLHVPHDGLSQPYTHGELKLPQAPFLIPPVKGTPAFDEVLSELGLSAVISRMVQATSLQLLSPGQWFELTHDEKRRGPELARALGDAAEAFDELTRKAQASADASDAFFQSKPDLPPDGLIARWKFKRHVARFAGLETDTPLPADQLLTKLRPFVSSSDVPLARARTLGRTLAGPAIFPGGREGLWAQLADRARELGADVLPGDEPIERLVLEGAGAGVRLSRHDAVYRAAFVVAAMDLDVLTRLVPDKQRKAAAKALPQVNADKAIFTLHLSLPERALPRGFGTLALLEAPELEGGALLLQVLPGVNAEQRVLAVSGLAAIGLRAGGEPAVRAFTAQLHAAVARVMPFTKAHITAETTPWLDAPRVVAGEGEPAPLFQLPESSWLGVSGHGTQSPWKRVLLSSRQVLPGLGFEGEVLAAQRAVRQVEAVLRKNDPLKRKTA</sequence>
<name>A0A2W5SZ43_9BACT</name>
<reference evidence="1 2" key="1">
    <citation type="submission" date="2017-08" db="EMBL/GenBank/DDBJ databases">
        <title>Infants hospitalized years apart are colonized by the same room-sourced microbial strains.</title>
        <authorList>
            <person name="Brooks B."/>
            <person name="Olm M.R."/>
            <person name="Firek B.A."/>
            <person name="Baker R."/>
            <person name="Thomas B.C."/>
            <person name="Morowitz M.J."/>
            <person name="Banfield J.F."/>
        </authorList>
    </citation>
    <scope>NUCLEOTIDE SEQUENCE [LARGE SCALE GENOMIC DNA]</scope>
    <source>
        <strain evidence="1">S2_003_000_R2_14</strain>
    </source>
</reference>
<dbReference type="InterPro" id="IPR036188">
    <property type="entry name" value="FAD/NAD-bd_sf"/>
</dbReference>
<dbReference type="EMBL" id="QFQP01000034">
    <property type="protein sequence ID" value="PZR07037.1"/>
    <property type="molecule type" value="Genomic_DNA"/>
</dbReference>
<organism evidence="1 2">
    <name type="scientific">Archangium gephyra</name>
    <dbReference type="NCBI Taxonomy" id="48"/>
    <lineage>
        <taxon>Bacteria</taxon>
        <taxon>Pseudomonadati</taxon>
        <taxon>Myxococcota</taxon>
        <taxon>Myxococcia</taxon>
        <taxon>Myxococcales</taxon>
        <taxon>Cystobacterineae</taxon>
        <taxon>Archangiaceae</taxon>
        <taxon>Archangium</taxon>
    </lineage>
</organism>
<dbReference type="Proteomes" id="UP000249061">
    <property type="component" value="Unassembled WGS sequence"/>
</dbReference>
<dbReference type="AlphaFoldDB" id="A0A2W5SZ43"/>
<evidence type="ECO:0000313" key="2">
    <source>
        <dbReference type="Proteomes" id="UP000249061"/>
    </source>
</evidence>
<gene>
    <name evidence="1" type="ORF">DI536_28685</name>
</gene>
<comment type="caution">
    <text evidence="1">The sequence shown here is derived from an EMBL/GenBank/DDBJ whole genome shotgun (WGS) entry which is preliminary data.</text>
</comment>
<dbReference type="SUPFAM" id="SSF51905">
    <property type="entry name" value="FAD/NAD(P)-binding domain"/>
    <property type="match status" value="1"/>
</dbReference>
<protein>
    <submittedName>
        <fullName evidence="1">Desaturase</fullName>
    </submittedName>
</protein>
<accession>A0A2W5SZ43</accession>
<proteinExistence type="predicted"/>